<dbReference type="InterPro" id="IPR006660">
    <property type="entry name" value="Arsenate_reductase-like"/>
</dbReference>
<dbReference type="PANTHER" id="PTHR30041:SF8">
    <property type="entry name" value="PROTEIN YFFB"/>
    <property type="match status" value="1"/>
</dbReference>
<evidence type="ECO:0000313" key="1">
    <source>
        <dbReference type="EMBL" id="SUZ58258.1"/>
    </source>
</evidence>
<dbReference type="PANTHER" id="PTHR30041">
    <property type="entry name" value="ARSENATE REDUCTASE"/>
    <property type="match status" value="1"/>
</dbReference>
<feature type="non-terminal residue" evidence="1">
    <location>
        <position position="1"/>
    </location>
</feature>
<accession>A0A381NWJ0</accession>
<reference evidence="1" key="1">
    <citation type="submission" date="2018-05" db="EMBL/GenBank/DDBJ databases">
        <authorList>
            <person name="Lanie J.A."/>
            <person name="Ng W.-L."/>
            <person name="Kazmierczak K.M."/>
            <person name="Andrzejewski T.M."/>
            <person name="Davidsen T.M."/>
            <person name="Wayne K.J."/>
            <person name="Tettelin H."/>
            <person name="Glass J.I."/>
            <person name="Rusch D."/>
            <person name="Podicherti R."/>
            <person name="Tsui H.-C.T."/>
            <person name="Winkler M.E."/>
        </authorList>
    </citation>
    <scope>NUCLEOTIDE SEQUENCE</scope>
</reference>
<dbReference type="PROSITE" id="PS51353">
    <property type="entry name" value="ARSC"/>
    <property type="match status" value="1"/>
</dbReference>
<proteinExistence type="predicted"/>
<dbReference type="AlphaFoldDB" id="A0A381NWJ0"/>
<dbReference type="Gene3D" id="3.40.30.10">
    <property type="entry name" value="Glutaredoxin"/>
    <property type="match status" value="1"/>
</dbReference>
<name>A0A381NWJ0_9ZZZZ</name>
<dbReference type="EMBL" id="UINC01000608">
    <property type="protein sequence ID" value="SUZ58258.1"/>
    <property type="molecule type" value="Genomic_DNA"/>
</dbReference>
<dbReference type="InterPro" id="IPR036249">
    <property type="entry name" value="Thioredoxin-like_sf"/>
</dbReference>
<protein>
    <recommendedName>
        <fullName evidence="2">Arsenate reductase</fullName>
    </recommendedName>
</protein>
<dbReference type="Pfam" id="PF03960">
    <property type="entry name" value="ArsC"/>
    <property type="match status" value="1"/>
</dbReference>
<sequence>VLVWARTSDRPGQKVARSRGAASIFKAMDVQIFGVKKDADTRKALRFFKERRIKVHFVDFKTRGPSKGELRRFADKHGVDVLIDRDAKRFQALGLQAAYYGADRWIEIAMDEPLILRLPLVRRGQDLTVGYDDTEWKRWQVG</sequence>
<evidence type="ECO:0008006" key="2">
    <source>
        <dbReference type="Google" id="ProtNLM"/>
    </source>
</evidence>
<organism evidence="1">
    <name type="scientific">marine metagenome</name>
    <dbReference type="NCBI Taxonomy" id="408172"/>
    <lineage>
        <taxon>unclassified sequences</taxon>
        <taxon>metagenomes</taxon>
        <taxon>ecological metagenomes</taxon>
    </lineage>
</organism>
<dbReference type="SUPFAM" id="SSF52833">
    <property type="entry name" value="Thioredoxin-like"/>
    <property type="match status" value="1"/>
</dbReference>
<gene>
    <name evidence="1" type="ORF">METZ01_LOCUS11112</name>
</gene>